<dbReference type="STRING" id="1742972.COMA1_60084"/>
<dbReference type="Proteomes" id="UP000199032">
    <property type="component" value="Unassembled WGS sequence"/>
</dbReference>
<gene>
    <name evidence="1" type="ORF">COMA1_60084</name>
</gene>
<dbReference type="GO" id="GO:0004803">
    <property type="term" value="F:transposase activity"/>
    <property type="evidence" value="ECO:0007669"/>
    <property type="project" value="InterPro"/>
</dbReference>
<dbReference type="InterPro" id="IPR009057">
    <property type="entry name" value="Homeodomain-like_sf"/>
</dbReference>
<dbReference type="RefSeq" id="WP_141654412.1">
    <property type="nucleotide sequence ID" value="NZ_CZQA01000012.1"/>
</dbReference>
<dbReference type="Gene3D" id="1.10.10.60">
    <property type="entry name" value="Homeodomain-like"/>
    <property type="match status" value="1"/>
</dbReference>
<dbReference type="InterPro" id="IPR002514">
    <property type="entry name" value="Transposase_8"/>
</dbReference>
<accession>A0A0S4LQ22</accession>
<dbReference type="GO" id="GO:0003677">
    <property type="term" value="F:DNA binding"/>
    <property type="evidence" value="ECO:0007669"/>
    <property type="project" value="InterPro"/>
</dbReference>
<evidence type="ECO:0000313" key="2">
    <source>
        <dbReference type="Proteomes" id="UP000199032"/>
    </source>
</evidence>
<dbReference type="GO" id="GO:0006313">
    <property type="term" value="P:DNA transposition"/>
    <property type="evidence" value="ECO:0007669"/>
    <property type="project" value="InterPro"/>
</dbReference>
<protein>
    <submittedName>
        <fullName evidence="1">Putative Insertion element ISR1 uncharacterized 10 kDa protein A3</fullName>
    </submittedName>
</protein>
<dbReference type="Pfam" id="PF01527">
    <property type="entry name" value="HTH_Tnp_1"/>
    <property type="match status" value="1"/>
</dbReference>
<keyword evidence="2" id="KW-1185">Reference proteome</keyword>
<proteinExistence type="predicted"/>
<evidence type="ECO:0000313" key="1">
    <source>
        <dbReference type="EMBL" id="CUS38797.1"/>
    </source>
</evidence>
<dbReference type="SUPFAM" id="SSF46689">
    <property type="entry name" value="Homeodomain-like"/>
    <property type="match status" value="1"/>
</dbReference>
<dbReference type="EMBL" id="CZQA01000012">
    <property type="protein sequence ID" value="CUS38797.1"/>
    <property type="molecule type" value="Genomic_DNA"/>
</dbReference>
<dbReference type="AlphaFoldDB" id="A0A0S4LQ22"/>
<organism evidence="1 2">
    <name type="scientific">Candidatus Nitrospira nitrosa</name>
    <dbReference type="NCBI Taxonomy" id="1742972"/>
    <lineage>
        <taxon>Bacteria</taxon>
        <taxon>Pseudomonadati</taxon>
        <taxon>Nitrospirota</taxon>
        <taxon>Nitrospiria</taxon>
        <taxon>Nitrospirales</taxon>
        <taxon>Nitrospiraceae</taxon>
        <taxon>Nitrospira</taxon>
    </lineage>
</organism>
<dbReference type="OrthoDB" id="1495855at2"/>
<reference evidence="1 2" key="1">
    <citation type="submission" date="2015-10" db="EMBL/GenBank/DDBJ databases">
        <authorList>
            <person name="Gilbert D.G."/>
        </authorList>
    </citation>
    <scope>NUCLEOTIDE SEQUENCE [LARGE SCALE GENOMIC DNA]</scope>
    <source>
        <strain evidence="1">COMA1</strain>
    </source>
</reference>
<sequence length="94" mass="11087">MAKCTLTREQKKEALLKLDAGCKARDVSREHGVSVRTLYRWRANVMRNRQRVDGNERLRTLEIEHRRLRQRFAELTLDYATLRAALMKDVKGDC</sequence>
<name>A0A0S4LQ22_9BACT</name>